<keyword evidence="8" id="KW-0418">Kinase</keyword>
<sequence length="425" mass="46242">MAAPSIRRRLSRTVLALTLLGALLSTLAGWAIVRREVNELLDDTLQASADVLAELLGPAEQQPLRPGSAVTVRGPAADKHFAWQLVGADGRLLLRSSLAPPQPWLPRPTEGFSDPDPHWRVYGRWRGATMLYVAQTGEERDEAQLEVGMASAGTALLLSVLCALWLRRRVRQELLPLADLSLAIAAHDPLAEGATLPRPEREELLPIHDAIEELGRRLARRVANERAFSAHAAHALRTPLAGMDAQLAVALRESPPALRPRLLRTREATGRLRRVVTALLTLFRSGVDLRWQSLDVAALLARLPLEGLELSVRGEPRLAADPDLLAAALINLLDNSLRHGSRQVEIEVRHGSDGVVCIALRDDGRGETPERLQALQQALAAQHYEGQMGLGLMMADMVARAHGGRLALPGAERGFAVELWLGPPP</sequence>
<dbReference type="Pfam" id="PF02518">
    <property type="entry name" value="HATPase_c"/>
    <property type="match status" value="1"/>
</dbReference>
<protein>
    <recommendedName>
        <fullName evidence="3">histidine kinase</fullName>
        <ecNumber evidence="3">2.7.13.3</ecNumber>
    </recommendedName>
</protein>
<comment type="subcellular location">
    <subcellularLocation>
        <location evidence="2">Membrane</location>
        <topology evidence="2">Multi-pass membrane protein</topology>
    </subcellularLocation>
</comment>
<evidence type="ECO:0000256" key="9">
    <source>
        <dbReference type="ARBA" id="ARBA00022840"/>
    </source>
</evidence>
<keyword evidence="5" id="KW-0808">Transferase</keyword>
<name>A0ABT8DMC8_9BURK</name>
<keyword evidence="9 13" id="KW-0067">ATP-binding</keyword>
<dbReference type="Pfam" id="PF00512">
    <property type="entry name" value="HisKA"/>
    <property type="match status" value="1"/>
</dbReference>
<keyword evidence="7" id="KW-0547">Nucleotide-binding</keyword>
<dbReference type="InterPro" id="IPR005467">
    <property type="entry name" value="His_kinase_dom"/>
</dbReference>
<comment type="caution">
    <text evidence="13">The sequence shown here is derived from an EMBL/GenBank/DDBJ whole genome shotgun (WGS) entry which is preliminary data.</text>
</comment>
<evidence type="ECO:0000256" key="2">
    <source>
        <dbReference type="ARBA" id="ARBA00004141"/>
    </source>
</evidence>
<dbReference type="SUPFAM" id="SSF47384">
    <property type="entry name" value="Homodimeric domain of signal transducing histidine kinase"/>
    <property type="match status" value="1"/>
</dbReference>
<proteinExistence type="predicted"/>
<evidence type="ECO:0000256" key="10">
    <source>
        <dbReference type="ARBA" id="ARBA00022989"/>
    </source>
</evidence>
<dbReference type="EC" id="2.7.13.3" evidence="3"/>
<evidence type="ECO:0000256" key="3">
    <source>
        <dbReference type="ARBA" id="ARBA00012438"/>
    </source>
</evidence>
<evidence type="ECO:0000313" key="13">
    <source>
        <dbReference type="EMBL" id="MDN3919088.1"/>
    </source>
</evidence>
<evidence type="ECO:0000256" key="1">
    <source>
        <dbReference type="ARBA" id="ARBA00000085"/>
    </source>
</evidence>
<evidence type="ECO:0000256" key="8">
    <source>
        <dbReference type="ARBA" id="ARBA00022777"/>
    </source>
</evidence>
<evidence type="ECO:0000256" key="5">
    <source>
        <dbReference type="ARBA" id="ARBA00022679"/>
    </source>
</evidence>
<dbReference type="EMBL" id="JAUHHC010000001">
    <property type="protein sequence ID" value="MDN3919088.1"/>
    <property type="molecule type" value="Genomic_DNA"/>
</dbReference>
<dbReference type="Proteomes" id="UP001228044">
    <property type="component" value="Unassembled WGS sequence"/>
</dbReference>
<dbReference type="Pfam" id="PF08521">
    <property type="entry name" value="2CSK_N"/>
    <property type="match status" value="1"/>
</dbReference>
<dbReference type="PROSITE" id="PS50109">
    <property type="entry name" value="HIS_KIN"/>
    <property type="match status" value="1"/>
</dbReference>
<feature type="domain" description="Histidine kinase" evidence="12">
    <location>
        <begin position="231"/>
        <end position="425"/>
    </location>
</feature>
<gene>
    <name evidence="13" type="ORF">QWJ38_02230</name>
</gene>
<dbReference type="InterPro" id="IPR003594">
    <property type="entry name" value="HATPase_dom"/>
</dbReference>
<comment type="catalytic activity">
    <reaction evidence="1">
        <text>ATP + protein L-histidine = ADP + protein N-phospho-L-histidine.</text>
        <dbReference type="EC" id="2.7.13.3"/>
    </reaction>
</comment>
<evidence type="ECO:0000256" key="7">
    <source>
        <dbReference type="ARBA" id="ARBA00022741"/>
    </source>
</evidence>
<dbReference type="PANTHER" id="PTHR45436">
    <property type="entry name" value="SENSOR HISTIDINE KINASE YKOH"/>
    <property type="match status" value="1"/>
</dbReference>
<dbReference type="Gene3D" id="1.10.287.130">
    <property type="match status" value="1"/>
</dbReference>
<keyword evidence="10" id="KW-1133">Transmembrane helix</keyword>
<keyword evidence="11" id="KW-0902">Two-component regulatory system</keyword>
<accession>A0ABT8DMC8</accession>
<evidence type="ECO:0000256" key="4">
    <source>
        <dbReference type="ARBA" id="ARBA00022553"/>
    </source>
</evidence>
<keyword evidence="10" id="KW-0472">Membrane</keyword>
<evidence type="ECO:0000259" key="12">
    <source>
        <dbReference type="PROSITE" id="PS50109"/>
    </source>
</evidence>
<dbReference type="InterPro" id="IPR036097">
    <property type="entry name" value="HisK_dim/P_sf"/>
</dbReference>
<evidence type="ECO:0000313" key="14">
    <source>
        <dbReference type="Proteomes" id="UP001228044"/>
    </source>
</evidence>
<keyword evidence="14" id="KW-1185">Reference proteome</keyword>
<dbReference type="CDD" id="cd00075">
    <property type="entry name" value="HATPase"/>
    <property type="match status" value="1"/>
</dbReference>
<dbReference type="PANTHER" id="PTHR45436:SF14">
    <property type="entry name" value="SENSOR PROTEIN QSEC"/>
    <property type="match status" value="1"/>
</dbReference>
<evidence type="ECO:0000256" key="11">
    <source>
        <dbReference type="ARBA" id="ARBA00023012"/>
    </source>
</evidence>
<keyword evidence="4" id="KW-0597">Phosphoprotein</keyword>
<dbReference type="InterPro" id="IPR050428">
    <property type="entry name" value="TCS_sensor_his_kinase"/>
</dbReference>
<dbReference type="SMART" id="SM00387">
    <property type="entry name" value="HATPase_c"/>
    <property type="match status" value="1"/>
</dbReference>
<dbReference type="InterPro" id="IPR036890">
    <property type="entry name" value="HATPase_C_sf"/>
</dbReference>
<reference evidence="13 14" key="1">
    <citation type="submission" date="2023-06" db="EMBL/GenBank/DDBJ databases">
        <title>Pelomonas sp. PFR6 16S ribosomal RNA gene Genome sequencing and assembly.</title>
        <authorList>
            <person name="Woo H."/>
        </authorList>
    </citation>
    <scope>NUCLEOTIDE SEQUENCE [LARGE SCALE GENOMIC DNA]</scope>
    <source>
        <strain evidence="13 14">PFR6</strain>
    </source>
</reference>
<keyword evidence="6" id="KW-0812">Transmembrane</keyword>
<dbReference type="InterPro" id="IPR003661">
    <property type="entry name" value="HisK_dim/P_dom"/>
</dbReference>
<evidence type="ECO:0000256" key="6">
    <source>
        <dbReference type="ARBA" id="ARBA00022692"/>
    </source>
</evidence>
<dbReference type="RefSeq" id="WP_290357404.1">
    <property type="nucleotide sequence ID" value="NZ_JAUHHC010000001.1"/>
</dbReference>
<organism evidence="13 14">
    <name type="scientific">Roseateles violae</name>
    <dbReference type="NCBI Taxonomy" id="3058042"/>
    <lineage>
        <taxon>Bacteria</taxon>
        <taxon>Pseudomonadati</taxon>
        <taxon>Pseudomonadota</taxon>
        <taxon>Betaproteobacteria</taxon>
        <taxon>Burkholderiales</taxon>
        <taxon>Sphaerotilaceae</taxon>
        <taxon>Roseateles</taxon>
    </lineage>
</organism>
<dbReference type="CDD" id="cd00082">
    <property type="entry name" value="HisKA"/>
    <property type="match status" value="1"/>
</dbReference>
<dbReference type="SUPFAM" id="SSF55874">
    <property type="entry name" value="ATPase domain of HSP90 chaperone/DNA topoisomerase II/histidine kinase"/>
    <property type="match status" value="1"/>
</dbReference>
<dbReference type="Gene3D" id="3.30.565.10">
    <property type="entry name" value="Histidine kinase-like ATPase, C-terminal domain"/>
    <property type="match status" value="1"/>
</dbReference>
<dbReference type="SMART" id="SM00388">
    <property type="entry name" value="HisKA"/>
    <property type="match status" value="1"/>
</dbReference>
<dbReference type="InterPro" id="IPR013727">
    <property type="entry name" value="2CSK_N"/>
</dbReference>
<dbReference type="GO" id="GO:0005524">
    <property type="term" value="F:ATP binding"/>
    <property type="evidence" value="ECO:0007669"/>
    <property type="project" value="UniProtKB-KW"/>
</dbReference>